<protein>
    <submittedName>
        <fullName evidence="2">Uncharacterized protein</fullName>
    </submittedName>
</protein>
<reference evidence="2" key="1">
    <citation type="submission" date="2025-08" db="UniProtKB">
        <authorList>
            <consortium name="Ensembl"/>
        </authorList>
    </citation>
    <scope>IDENTIFICATION</scope>
</reference>
<dbReference type="GO" id="GO:0005739">
    <property type="term" value="C:mitochondrion"/>
    <property type="evidence" value="ECO:0007669"/>
    <property type="project" value="TreeGrafter"/>
</dbReference>
<keyword evidence="3" id="KW-1185">Reference proteome</keyword>
<dbReference type="PANTHER" id="PTHR15426">
    <property type="entry name" value="PROTEIN DEPP1"/>
    <property type="match status" value="1"/>
</dbReference>
<proteinExistence type="predicted"/>
<reference evidence="2" key="2">
    <citation type="submission" date="2025-09" db="UniProtKB">
        <authorList>
            <consortium name="Ensembl"/>
        </authorList>
    </citation>
    <scope>IDENTIFICATION</scope>
</reference>
<organism evidence="2 3">
    <name type="scientific">Calidris pygmaea</name>
    <name type="common">Spoon-billed sandpiper</name>
    <dbReference type="NCBI Taxonomy" id="425635"/>
    <lineage>
        <taxon>Eukaryota</taxon>
        <taxon>Metazoa</taxon>
        <taxon>Chordata</taxon>
        <taxon>Craniata</taxon>
        <taxon>Vertebrata</taxon>
        <taxon>Euteleostomi</taxon>
        <taxon>Archelosauria</taxon>
        <taxon>Archosauria</taxon>
        <taxon>Dinosauria</taxon>
        <taxon>Saurischia</taxon>
        <taxon>Theropoda</taxon>
        <taxon>Coelurosauria</taxon>
        <taxon>Aves</taxon>
        <taxon>Neognathae</taxon>
        <taxon>Neoaves</taxon>
        <taxon>Charadriiformes</taxon>
        <taxon>Scolopacidae</taxon>
        <taxon>Calidris</taxon>
    </lineage>
</organism>
<dbReference type="PANTHER" id="PTHR15426:SF6">
    <property type="entry name" value="PROTEIN DEPP1"/>
    <property type="match status" value="1"/>
</dbReference>
<dbReference type="Ensembl" id="ENSCPGT00000005080.1">
    <property type="protein sequence ID" value="ENSCPGP00000004620.1"/>
    <property type="gene ID" value="ENSCPGG00000003361.1"/>
</dbReference>
<accession>A0A8C3JCK8</accession>
<evidence type="ECO:0000256" key="1">
    <source>
        <dbReference type="SAM" id="MobiDB-lite"/>
    </source>
</evidence>
<evidence type="ECO:0000313" key="2">
    <source>
        <dbReference type="Ensembl" id="ENSCPGP00000004620.1"/>
    </source>
</evidence>
<name>A0A8C3JCK8_9CHAR</name>
<dbReference type="InterPro" id="IPR020133">
    <property type="entry name" value="DEPP"/>
</dbReference>
<feature type="region of interest" description="Disordered" evidence="1">
    <location>
        <begin position="1"/>
        <end position="45"/>
    </location>
</feature>
<sequence>MAPRIRLSLSKPLPTIRETHEEAMEDSTSNPKRIGSTAASPDSYSSDDYVQSICHLARPTFPGLPESIRKVQDRKTLKTLDDRSWSPSQQETSKCKLSDFISNVVPLGKAAHRGHPQGLPLGCRSPRISQELCRFSGTTRRVALAEGQPGDAGLAFTGQGCKIIISGLPLISVLLCSHLPDHVNAADCASPAAVRPKTGEKPHVHVTTIQHITYINQPSCC</sequence>
<dbReference type="Proteomes" id="UP000694419">
    <property type="component" value="Unplaced"/>
</dbReference>
<evidence type="ECO:0000313" key="3">
    <source>
        <dbReference type="Proteomes" id="UP000694419"/>
    </source>
</evidence>
<dbReference type="AlphaFoldDB" id="A0A8C3JCK8"/>
<dbReference type="GO" id="GO:0010506">
    <property type="term" value="P:regulation of autophagy"/>
    <property type="evidence" value="ECO:0007669"/>
    <property type="project" value="TreeGrafter"/>
</dbReference>